<accession>A0ABC8R838</accession>
<evidence type="ECO:0000313" key="2">
    <source>
        <dbReference type="Proteomes" id="UP001642360"/>
    </source>
</evidence>
<evidence type="ECO:0000313" key="1">
    <source>
        <dbReference type="EMBL" id="CAK9139104.1"/>
    </source>
</evidence>
<sequence length="59" mass="6457">PFKAEEDLICIEKLGDLPFNWEGVSYGFFNKGESPSKAFCVKSSLSSFLSILGSIPTPK</sequence>
<dbReference type="EMBL" id="CAUOFW020000936">
    <property type="protein sequence ID" value="CAK9139104.1"/>
    <property type="molecule type" value="Genomic_DNA"/>
</dbReference>
<proteinExistence type="predicted"/>
<name>A0ABC8R838_9AQUA</name>
<gene>
    <name evidence="1" type="ORF">ILEXP_LOCUS6467</name>
</gene>
<keyword evidence="2" id="KW-1185">Reference proteome</keyword>
<organism evidence="1 2">
    <name type="scientific">Ilex paraguariensis</name>
    <name type="common">yerba mate</name>
    <dbReference type="NCBI Taxonomy" id="185542"/>
    <lineage>
        <taxon>Eukaryota</taxon>
        <taxon>Viridiplantae</taxon>
        <taxon>Streptophyta</taxon>
        <taxon>Embryophyta</taxon>
        <taxon>Tracheophyta</taxon>
        <taxon>Spermatophyta</taxon>
        <taxon>Magnoliopsida</taxon>
        <taxon>eudicotyledons</taxon>
        <taxon>Gunneridae</taxon>
        <taxon>Pentapetalae</taxon>
        <taxon>asterids</taxon>
        <taxon>campanulids</taxon>
        <taxon>Aquifoliales</taxon>
        <taxon>Aquifoliaceae</taxon>
        <taxon>Ilex</taxon>
    </lineage>
</organism>
<feature type="non-terminal residue" evidence="1">
    <location>
        <position position="1"/>
    </location>
</feature>
<comment type="caution">
    <text evidence="1">The sequence shown here is derived from an EMBL/GenBank/DDBJ whole genome shotgun (WGS) entry which is preliminary data.</text>
</comment>
<reference evidence="1 2" key="1">
    <citation type="submission" date="2024-02" db="EMBL/GenBank/DDBJ databases">
        <authorList>
            <person name="Vignale AGUSTIN F."/>
            <person name="Sosa J E."/>
            <person name="Modenutti C."/>
        </authorList>
    </citation>
    <scope>NUCLEOTIDE SEQUENCE [LARGE SCALE GENOMIC DNA]</scope>
</reference>
<dbReference type="Proteomes" id="UP001642360">
    <property type="component" value="Unassembled WGS sequence"/>
</dbReference>
<dbReference type="AlphaFoldDB" id="A0ABC8R838"/>
<protein>
    <submittedName>
        <fullName evidence="1">Uncharacterized protein</fullName>
    </submittedName>
</protein>